<dbReference type="Proteomes" id="UP000317422">
    <property type="component" value="Unassembled WGS sequence"/>
</dbReference>
<dbReference type="GO" id="GO:0070566">
    <property type="term" value="F:adenylyltransferase activity"/>
    <property type="evidence" value="ECO:0007669"/>
    <property type="project" value="TreeGrafter"/>
</dbReference>
<dbReference type="EMBL" id="VFQC01000001">
    <property type="protein sequence ID" value="TQN32480.1"/>
    <property type="molecule type" value="Genomic_DNA"/>
</dbReference>
<dbReference type="Gene3D" id="3.40.50.12780">
    <property type="entry name" value="N-terminal domain of ligase-like"/>
    <property type="match status" value="1"/>
</dbReference>
<comment type="caution">
    <text evidence="8">The sequence shown here is derived from an EMBL/GenBank/DDBJ whole genome shotgun (WGS) entry which is preliminary data.</text>
</comment>
<dbReference type="CDD" id="cd05931">
    <property type="entry name" value="FAAL"/>
    <property type="match status" value="1"/>
</dbReference>
<dbReference type="InterPro" id="IPR000873">
    <property type="entry name" value="AMP-dep_synth/lig_dom"/>
</dbReference>
<dbReference type="GO" id="GO:0006633">
    <property type="term" value="P:fatty acid biosynthetic process"/>
    <property type="evidence" value="ECO:0007669"/>
    <property type="project" value="TreeGrafter"/>
</dbReference>
<feature type="domain" description="AMP-binding enzyme C-terminal" evidence="7">
    <location>
        <begin position="492"/>
        <end position="604"/>
    </location>
</feature>
<evidence type="ECO:0000256" key="3">
    <source>
        <dbReference type="ARBA" id="ARBA00022832"/>
    </source>
</evidence>
<gene>
    <name evidence="8" type="ORF">FHX37_2440</name>
</gene>
<evidence type="ECO:0000256" key="5">
    <source>
        <dbReference type="SAM" id="MobiDB-lite"/>
    </source>
</evidence>
<comment type="similarity">
    <text evidence="1">Belongs to the ATP-dependent AMP-binding enzyme family.</text>
</comment>
<protein>
    <submittedName>
        <fullName evidence="8">Long chain fatty acid CoA FadD26</fullName>
    </submittedName>
</protein>
<keyword evidence="4" id="KW-0443">Lipid metabolism</keyword>
<keyword evidence="3" id="KW-0276">Fatty acid metabolism</keyword>
<dbReference type="Pfam" id="PF00501">
    <property type="entry name" value="AMP-binding"/>
    <property type="match status" value="1"/>
</dbReference>
<accession>A0A543NKY4</accession>
<evidence type="ECO:0000313" key="8">
    <source>
        <dbReference type="EMBL" id="TQN32480.1"/>
    </source>
</evidence>
<name>A0A543NKY4_9ACTN</name>
<proteinExistence type="inferred from homology"/>
<dbReference type="GO" id="GO:0016874">
    <property type="term" value="F:ligase activity"/>
    <property type="evidence" value="ECO:0007669"/>
    <property type="project" value="UniProtKB-KW"/>
</dbReference>
<dbReference type="AlphaFoldDB" id="A0A543NKY4"/>
<dbReference type="GO" id="GO:0005886">
    <property type="term" value="C:plasma membrane"/>
    <property type="evidence" value="ECO:0007669"/>
    <property type="project" value="TreeGrafter"/>
</dbReference>
<dbReference type="SUPFAM" id="SSF56801">
    <property type="entry name" value="Acetyl-CoA synthetase-like"/>
    <property type="match status" value="1"/>
</dbReference>
<evidence type="ECO:0000259" key="7">
    <source>
        <dbReference type="Pfam" id="PF23024"/>
    </source>
</evidence>
<dbReference type="InterPro" id="IPR040097">
    <property type="entry name" value="FAAL/FAAC"/>
</dbReference>
<evidence type="ECO:0000256" key="1">
    <source>
        <dbReference type="ARBA" id="ARBA00006432"/>
    </source>
</evidence>
<evidence type="ECO:0000313" key="9">
    <source>
        <dbReference type="Proteomes" id="UP000317422"/>
    </source>
</evidence>
<dbReference type="Gene3D" id="3.30.300.30">
    <property type="match status" value="1"/>
</dbReference>
<dbReference type="Pfam" id="PF23024">
    <property type="entry name" value="AMP-dom_DIP2-like"/>
    <property type="match status" value="1"/>
</dbReference>
<organism evidence="8 9">
    <name type="scientific">Haloactinospora alba</name>
    <dbReference type="NCBI Taxonomy" id="405555"/>
    <lineage>
        <taxon>Bacteria</taxon>
        <taxon>Bacillati</taxon>
        <taxon>Actinomycetota</taxon>
        <taxon>Actinomycetes</taxon>
        <taxon>Streptosporangiales</taxon>
        <taxon>Nocardiopsidaceae</taxon>
        <taxon>Haloactinospora</taxon>
    </lineage>
</organism>
<evidence type="ECO:0000259" key="6">
    <source>
        <dbReference type="Pfam" id="PF00501"/>
    </source>
</evidence>
<sequence>MATIRNPDPAPHGTDTVERTNEMSVPQPPVGFAETIRHWARTRPQEPASTYLDYRDDPDGAAHTLSYAELDERARTVAAAVREVTAPGERVALLLPQGLDYITAFLGCLYAGVVSVPLYQPEAGKSDERLSAVLADATPAASLTLSADAESLHRIAESGVKTGAVLAVDALDHEPVGGIVPCAAEETAYLQYTSGSTRSPAGVVVTHGNLWSNTRQTRDWLDLRPEETYVSWCPFFHDMGLVVAAATTLLAGAHGVWMSPQAFVQRPIRWLRAISDHGAVATCSPNFGLDLAVRRAPEEQRAALDLTPLRALVVGAEPVREASLTAFAEAYRGTGFSYNDLAPSFGLAEATVAVALDPVGVAPRVRWCERGALAAGRVADADPGAGNAIPVVGCGVPQQQEVTVVDPETGCLAAPDTIGEFWVHGPNVAHGYYARPQESVELFDNRPTDASGSPVPPPADPGLGYPGRGWLRTGDLGFLHEGRMCITSRDKDLIVVRGSNHHPFDLEDTVARALPEMRAGHAAAFQTEPAVGTGLVIVVEVERSRVADLDAERSVEEVRRAVGTVHGVETDDVVLVRPGTIPKTSSGKIRRGACRELYRQGGIAALAVQHSDTGGSSRSATERR</sequence>
<dbReference type="GO" id="GO:0071766">
    <property type="term" value="P:Actinobacterium-type cell wall biogenesis"/>
    <property type="evidence" value="ECO:0007669"/>
    <property type="project" value="UniProtKB-ARBA"/>
</dbReference>
<dbReference type="InterPro" id="IPR042099">
    <property type="entry name" value="ANL_N_sf"/>
</dbReference>
<evidence type="ECO:0000256" key="2">
    <source>
        <dbReference type="ARBA" id="ARBA00022598"/>
    </source>
</evidence>
<dbReference type="RefSeq" id="WP_141923963.1">
    <property type="nucleotide sequence ID" value="NZ_VFQC01000001.1"/>
</dbReference>
<dbReference type="OrthoDB" id="3671040at2"/>
<dbReference type="PANTHER" id="PTHR22754">
    <property type="entry name" value="DISCO-INTERACTING PROTEIN 2 DIP2 -RELATED"/>
    <property type="match status" value="1"/>
</dbReference>
<keyword evidence="2" id="KW-0436">Ligase</keyword>
<dbReference type="PANTHER" id="PTHR22754:SF32">
    <property type="entry name" value="DISCO-INTERACTING PROTEIN 2"/>
    <property type="match status" value="1"/>
</dbReference>
<keyword evidence="9" id="KW-1185">Reference proteome</keyword>
<evidence type="ECO:0000256" key="4">
    <source>
        <dbReference type="ARBA" id="ARBA00023098"/>
    </source>
</evidence>
<feature type="domain" description="AMP-dependent synthetase/ligase" evidence="6">
    <location>
        <begin position="37"/>
        <end position="433"/>
    </location>
</feature>
<reference evidence="8 9" key="1">
    <citation type="submission" date="2019-06" db="EMBL/GenBank/DDBJ databases">
        <title>Sequencing the genomes of 1000 actinobacteria strains.</title>
        <authorList>
            <person name="Klenk H.-P."/>
        </authorList>
    </citation>
    <scope>NUCLEOTIDE SEQUENCE [LARGE SCALE GENOMIC DNA]</scope>
    <source>
        <strain evidence="8 9">DSM 45015</strain>
    </source>
</reference>
<dbReference type="FunFam" id="3.40.50.12780:FF:000013">
    <property type="entry name" value="Long-chain-fatty-acid--AMP ligase FadD32"/>
    <property type="match status" value="1"/>
</dbReference>
<dbReference type="InterPro" id="IPR025110">
    <property type="entry name" value="AMP-bd_C"/>
</dbReference>
<feature type="region of interest" description="Disordered" evidence="5">
    <location>
        <begin position="1"/>
        <end position="28"/>
    </location>
</feature>
<dbReference type="InterPro" id="IPR045851">
    <property type="entry name" value="AMP-bd_C_sf"/>
</dbReference>